<dbReference type="EMBL" id="SSOP01000026">
    <property type="protein sequence ID" value="KAB5594073.1"/>
    <property type="molecule type" value="Genomic_DNA"/>
</dbReference>
<dbReference type="AlphaFoldDB" id="A0A5N5QR84"/>
<feature type="domain" description="SnoaL-like" evidence="1">
    <location>
        <begin position="19"/>
        <end position="151"/>
    </location>
</feature>
<comment type="caution">
    <text evidence="2">The sequence shown here is derived from an EMBL/GenBank/DDBJ whole genome shotgun (WGS) entry which is preliminary data.</text>
</comment>
<accession>A0A5N5QR84</accession>
<gene>
    <name evidence="2" type="ORF">CTheo_2542</name>
</gene>
<dbReference type="InterPro" id="IPR032710">
    <property type="entry name" value="NTF2-like_dom_sf"/>
</dbReference>
<evidence type="ECO:0000313" key="3">
    <source>
        <dbReference type="Proteomes" id="UP000383932"/>
    </source>
</evidence>
<evidence type="ECO:0000313" key="2">
    <source>
        <dbReference type="EMBL" id="KAB5594073.1"/>
    </source>
</evidence>
<sequence length="159" mass="17655">MSTSQATDLHALQQRFDVLATERELYNLVQDYAGYHDLCFGKGAGPDDDAKWESLLTPDAVSDLHPLGIHHGRDGKMAWAQKSMGGRGQGCQLMISNVRITLDTTDPTSAIGRAYVLLEVVPEDASKTFTTKGRYIWKFHKFDGVWKVASVKLSPFPEL</sequence>
<organism evidence="2 3">
    <name type="scientific">Ceratobasidium theobromae</name>
    <dbReference type="NCBI Taxonomy" id="1582974"/>
    <lineage>
        <taxon>Eukaryota</taxon>
        <taxon>Fungi</taxon>
        <taxon>Dikarya</taxon>
        <taxon>Basidiomycota</taxon>
        <taxon>Agaricomycotina</taxon>
        <taxon>Agaricomycetes</taxon>
        <taxon>Cantharellales</taxon>
        <taxon>Ceratobasidiaceae</taxon>
        <taxon>Ceratobasidium</taxon>
    </lineage>
</organism>
<keyword evidence="3" id="KW-1185">Reference proteome</keyword>
<dbReference type="SUPFAM" id="SSF54427">
    <property type="entry name" value="NTF2-like"/>
    <property type="match status" value="1"/>
</dbReference>
<dbReference type="Proteomes" id="UP000383932">
    <property type="component" value="Unassembled WGS sequence"/>
</dbReference>
<name>A0A5N5QR84_9AGAM</name>
<dbReference type="Pfam" id="PF13577">
    <property type="entry name" value="SnoaL_4"/>
    <property type="match status" value="1"/>
</dbReference>
<protein>
    <recommendedName>
        <fullName evidence="1">SnoaL-like domain-containing protein</fullName>
    </recommendedName>
</protein>
<evidence type="ECO:0000259" key="1">
    <source>
        <dbReference type="Pfam" id="PF13577"/>
    </source>
</evidence>
<reference evidence="2 3" key="1">
    <citation type="journal article" date="2019" name="Fungal Biol. Biotechnol.">
        <title>Draft genome sequence of fastidious pathogen Ceratobasidium theobromae, which causes vascular-streak dieback in Theobroma cacao.</title>
        <authorList>
            <person name="Ali S.S."/>
            <person name="Asman A."/>
            <person name="Shao J."/>
            <person name="Firmansyah A.P."/>
            <person name="Susilo A.W."/>
            <person name="Rosmana A."/>
            <person name="McMahon P."/>
            <person name="Junaid M."/>
            <person name="Guest D."/>
            <person name="Kheng T.Y."/>
            <person name="Meinhardt L.W."/>
            <person name="Bailey B.A."/>
        </authorList>
    </citation>
    <scope>NUCLEOTIDE SEQUENCE [LARGE SCALE GENOMIC DNA]</scope>
    <source>
        <strain evidence="2 3">CT2</strain>
    </source>
</reference>
<dbReference type="OrthoDB" id="3133105at2759"/>
<proteinExistence type="predicted"/>
<dbReference type="InterPro" id="IPR037401">
    <property type="entry name" value="SnoaL-like"/>
</dbReference>
<dbReference type="Gene3D" id="3.10.450.50">
    <property type="match status" value="1"/>
</dbReference>